<name>A0A1X7SDS6_AMPQE</name>
<reference evidence="1" key="1">
    <citation type="submission" date="2017-05" db="UniProtKB">
        <authorList>
            <consortium name="EnsemblMetazoa"/>
        </authorList>
    </citation>
    <scope>IDENTIFICATION</scope>
</reference>
<dbReference type="EnsemblMetazoa" id="Aqu2.1.00210_001">
    <property type="protein sequence ID" value="Aqu2.1.00210_001"/>
    <property type="gene ID" value="Aqu2.1.00210"/>
</dbReference>
<evidence type="ECO:0000313" key="1">
    <source>
        <dbReference type="EnsemblMetazoa" id="Aqu2.1.00210_001"/>
    </source>
</evidence>
<protein>
    <recommendedName>
        <fullName evidence="2">Ig-like domain-containing protein</fullName>
    </recommendedName>
</protein>
<organism evidence="1">
    <name type="scientific">Amphimedon queenslandica</name>
    <name type="common">Sponge</name>
    <dbReference type="NCBI Taxonomy" id="400682"/>
    <lineage>
        <taxon>Eukaryota</taxon>
        <taxon>Metazoa</taxon>
        <taxon>Porifera</taxon>
        <taxon>Demospongiae</taxon>
        <taxon>Heteroscleromorpha</taxon>
        <taxon>Haplosclerida</taxon>
        <taxon>Niphatidae</taxon>
        <taxon>Amphimedon</taxon>
    </lineage>
</organism>
<dbReference type="InterPro" id="IPR013783">
    <property type="entry name" value="Ig-like_fold"/>
</dbReference>
<dbReference type="InParanoid" id="A0A1X7SDS6"/>
<sequence length="88" mass="9315">SAVDSISFTIVPETQYAYVNDTVTFECAVNVTQYHPSFVTNPSVDGLELSSGGMVSLTLTATSEVNGTEVTCNAPNGATTEPVYLYVQ</sequence>
<proteinExistence type="predicted"/>
<dbReference type="InterPro" id="IPR036179">
    <property type="entry name" value="Ig-like_dom_sf"/>
</dbReference>
<accession>A0A1X7SDS6</accession>
<dbReference type="AlphaFoldDB" id="A0A1X7SDS6"/>
<dbReference type="SUPFAM" id="SSF48726">
    <property type="entry name" value="Immunoglobulin"/>
    <property type="match status" value="1"/>
</dbReference>
<dbReference type="Gene3D" id="2.60.40.10">
    <property type="entry name" value="Immunoglobulins"/>
    <property type="match status" value="1"/>
</dbReference>
<evidence type="ECO:0008006" key="2">
    <source>
        <dbReference type="Google" id="ProtNLM"/>
    </source>
</evidence>